<proteinExistence type="predicted"/>
<evidence type="ECO:0000259" key="1">
    <source>
        <dbReference type="Pfam" id="PF23046"/>
    </source>
</evidence>
<accession>A0A392QX41</accession>
<evidence type="ECO:0000313" key="3">
    <source>
        <dbReference type="Proteomes" id="UP000265520"/>
    </source>
</evidence>
<keyword evidence="3" id="KW-1185">Reference proteome</keyword>
<feature type="non-terminal residue" evidence="2">
    <location>
        <position position="168"/>
    </location>
</feature>
<dbReference type="EMBL" id="LXQA010166757">
    <property type="protein sequence ID" value="MCI28597.1"/>
    <property type="molecule type" value="Genomic_DNA"/>
</dbReference>
<reference evidence="2 3" key="1">
    <citation type="journal article" date="2018" name="Front. Plant Sci.">
        <title>Red Clover (Trifolium pratense) and Zigzag Clover (T. medium) - A Picture of Genomic Similarities and Differences.</title>
        <authorList>
            <person name="Dluhosova J."/>
            <person name="Istvanek J."/>
            <person name="Nedelnik J."/>
            <person name="Repkova J."/>
        </authorList>
    </citation>
    <scope>NUCLEOTIDE SEQUENCE [LARGE SCALE GENOMIC DNA]</scope>
    <source>
        <strain evidence="3">cv. 10/8</strain>
        <tissue evidence="2">Leaf</tissue>
    </source>
</reference>
<organism evidence="2 3">
    <name type="scientific">Trifolium medium</name>
    <dbReference type="NCBI Taxonomy" id="97028"/>
    <lineage>
        <taxon>Eukaryota</taxon>
        <taxon>Viridiplantae</taxon>
        <taxon>Streptophyta</taxon>
        <taxon>Embryophyta</taxon>
        <taxon>Tracheophyta</taxon>
        <taxon>Spermatophyta</taxon>
        <taxon>Magnoliopsida</taxon>
        <taxon>eudicotyledons</taxon>
        <taxon>Gunneridae</taxon>
        <taxon>Pentapetalae</taxon>
        <taxon>rosids</taxon>
        <taxon>fabids</taxon>
        <taxon>Fabales</taxon>
        <taxon>Fabaceae</taxon>
        <taxon>Papilionoideae</taxon>
        <taxon>50 kb inversion clade</taxon>
        <taxon>NPAAA clade</taxon>
        <taxon>Hologalegina</taxon>
        <taxon>IRL clade</taxon>
        <taxon>Trifolieae</taxon>
        <taxon>Trifolium</taxon>
    </lineage>
</organism>
<protein>
    <submittedName>
        <fullName evidence="2">Ubiquitin-conjugating enzyme E2</fullName>
    </submittedName>
</protein>
<feature type="non-terminal residue" evidence="2">
    <location>
        <position position="1"/>
    </location>
</feature>
<name>A0A392QX41_9FABA</name>
<dbReference type="Pfam" id="PF23046">
    <property type="entry name" value="tSH3-B_UBE2O"/>
    <property type="match status" value="1"/>
</dbReference>
<dbReference type="AlphaFoldDB" id="A0A392QX41"/>
<feature type="domain" description="UBE2O-like tandem tSH3-B" evidence="1">
    <location>
        <begin position="71"/>
        <end position="167"/>
    </location>
</feature>
<dbReference type="Proteomes" id="UP000265520">
    <property type="component" value="Unassembled WGS sequence"/>
</dbReference>
<evidence type="ECO:0000313" key="2">
    <source>
        <dbReference type="EMBL" id="MCI28597.1"/>
    </source>
</evidence>
<comment type="caution">
    <text evidence="2">The sequence shown here is derived from an EMBL/GenBank/DDBJ whole genome shotgun (WGS) entry which is preliminary data.</text>
</comment>
<sequence length="168" mass="18439">DESESTQNFSDVEVIDRGFLHGDFVAAASDPTGQVGVVVDVNMSVDLWVHDGSIVKEVSSKALKRIRDFTVGDYVVLGSWLGRVDDVLDNVTVLFDDGSVCKVSKADPMNLKPISKNILEDGHFPYYPGQRVRAKSSSIFKMARWLSGLWKANRLEGTVTNVTVGSVF</sequence>
<dbReference type="InterPro" id="IPR057735">
    <property type="entry name" value="UBE2O-like_tSH3-B"/>
</dbReference>